<sequence>MHLIGVQFFVFSQVIPRKASFFVEFINIGGKKWNRRQKKASLKRGWQHKISILSTCRRGSKSHSEGLATPI</sequence>
<gene>
    <name evidence="2" type="ORF">AL548_000435</name>
    <name evidence="1" type="ORF">I7730_10670</name>
</gene>
<evidence type="ECO:0000313" key="3">
    <source>
        <dbReference type="Proteomes" id="UP000054370"/>
    </source>
</evidence>
<proteinExistence type="predicted"/>
<organism evidence="1">
    <name type="scientific">Vibrio vulnificus</name>
    <dbReference type="NCBI Taxonomy" id="672"/>
    <lineage>
        <taxon>Bacteria</taxon>
        <taxon>Pseudomonadati</taxon>
        <taxon>Pseudomonadota</taxon>
        <taxon>Gammaproteobacteria</taxon>
        <taxon>Vibrionales</taxon>
        <taxon>Vibrionaceae</taxon>
        <taxon>Vibrio</taxon>
    </lineage>
</organism>
<reference evidence="2 3" key="1">
    <citation type="submission" date="2017-12" db="EMBL/GenBank/DDBJ databases">
        <title>FDA dAtabase for Regulatory Grade micrObial Sequences (FDA-ARGOS): Supporting development and validation of Infectious Disease Dx tests.</title>
        <authorList>
            <person name="Hoffmann M."/>
            <person name="Allard M."/>
            <person name="Evans P."/>
            <person name="Brown E."/>
            <person name="Tallon L.J."/>
            <person name="Sadzewicz L."/>
            <person name="Sengamalay N."/>
            <person name="Ott S."/>
            <person name="Godinez A."/>
            <person name="Nagaraj S."/>
            <person name="Vavikolanu K."/>
            <person name="Aluvathingal J."/>
            <person name="Nadendla S."/>
            <person name="Hobson J."/>
            <person name="Sichtig H."/>
        </authorList>
    </citation>
    <scope>NUCLEOTIDE SEQUENCE [LARGE SCALE GENOMIC DNA]</scope>
    <source>
        <strain evidence="3">ATCC 29307</strain>
        <strain evidence="2">FDAARGOS_118</strain>
    </source>
</reference>
<comment type="caution">
    <text evidence="1">The sequence shown here is derived from an EMBL/GenBank/DDBJ whole genome shotgun (WGS) entry which is preliminary data.</text>
</comment>
<dbReference type="EMBL" id="DACRBY010000011">
    <property type="protein sequence ID" value="HAS8540250.1"/>
    <property type="molecule type" value="Genomic_DNA"/>
</dbReference>
<name>A0A4Q7I9K9_VIBVL</name>
<dbReference type="EMBL" id="LOSH02000001">
    <property type="protein sequence ID" value="PNM77074.1"/>
    <property type="molecule type" value="Genomic_DNA"/>
</dbReference>
<accession>A0A4Q7I9K9</accession>
<reference evidence="1" key="2">
    <citation type="journal article" date="2018" name="Genome Biol.">
        <title>SKESA: strategic k-mer extension for scrupulous assemblies.</title>
        <authorList>
            <person name="Souvorov A."/>
            <person name="Agarwala R."/>
            <person name="Lipman D.J."/>
        </authorList>
    </citation>
    <scope>NUCLEOTIDE SEQUENCE</scope>
    <source>
        <strain evidence="1">BCW_3452</strain>
    </source>
</reference>
<dbReference type="Proteomes" id="UP000863257">
    <property type="component" value="Unassembled WGS sequence"/>
</dbReference>
<dbReference type="Proteomes" id="UP000054370">
    <property type="component" value="Unassembled WGS sequence"/>
</dbReference>
<dbReference type="AlphaFoldDB" id="A0A4Q7I9K9"/>
<protein>
    <recommendedName>
        <fullName evidence="4">DUF3265 domain-containing protein</fullName>
    </recommendedName>
</protein>
<evidence type="ECO:0000313" key="1">
    <source>
        <dbReference type="EMBL" id="HAS8540250.1"/>
    </source>
</evidence>
<evidence type="ECO:0000313" key="2">
    <source>
        <dbReference type="EMBL" id="PNM77074.1"/>
    </source>
</evidence>
<evidence type="ECO:0008006" key="4">
    <source>
        <dbReference type="Google" id="ProtNLM"/>
    </source>
</evidence>
<reference evidence="1" key="3">
    <citation type="submission" date="2019-01" db="EMBL/GenBank/DDBJ databases">
        <authorList>
            <consortium name="NCBI Pathogen Detection Project"/>
        </authorList>
    </citation>
    <scope>NUCLEOTIDE SEQUENCE</scope>
    <source>
        <strain evidence="1">BCW_3452</strain>
    </source>
</reference>
<keyword evidence="3" id="KW-1185">Reference proteome</keyword>